<dbReference type="OrthoDB" id="9838227at2"/>
<evidence type="ECO:0000313" key="2">
    <source>
        <dbReference type="EMBL" id="QEX20286.1"/>
    </source>
</evidence>
<feature type="transmembrane region" description="Helical" evidence="1">
    <location>
        <begin position="198"/>
        <end position="224"/>
    </location>
</feature>
<gene>
    <name evidence="2" type="ORF">FRZ61_02030</name>
</gene>
<keyword evidence="3" id="KW-1185">Reference proteome</keyword>
<feature type="transmembrane region" description="Helical" evidence="1">
    <location>
        <begin position="77"/>
        <end position="96"/>
    </location>
</feature>
<feature type="transmembrane region" description="Helical" evidence="1">
    <location>
        <begin position="236"/>
        <end position="260"/>
    </location>
</feature>
<proteinExistence type="predicted"/>
<feature type="transmembrane region" description="Helical" evidence="1">
    <location>
        <begin position="130"/>
        <end position="149"/>
    </location>
</feature>
<evidence type="ECO:0000313" key="3">
    <source>
        <dbReference type="Proteomes" id="UP000325797"/>
    </source>
</evidence>
<evidence type="ECO:0008006" key="4">
    <source>
        <dbReference type="Google" id="ProtNLM"/>
    </source>
</evidence>
<dbReference type="RefSeq" id="WP_151114535.1">
    <property type="nucleotide sequence ID" value="NZ_CP042582.1"/>
</dbReference>
<accession>A0A5J6N074</accession>
<feature type="transmembrane region" description="Helical" evidence="1">
    <location>
        <begin position="155"/>
        <end position="177"/>
    </location>
</feature>
<name>A0A5J6N074_9PROT</name>
<evidence type="ECO:0000256" key="1">
    <source>
        <dbReference type="SAM" id="Phobius"/>
    </source>
</evidence>
<feature type="transmembrane region" description="Helical" evidence="1">
    <location>
        <begin position="102"/>
        <end position="118"/>
    </location>
</feature>
<dbReference type="AlphaFoldDB" id="A0A5J6N074"/>
<dbReference type="KEGG" id="hadh:FRZ61_02030"/>
<reference evidence="2 3" key="1">
    <citation type="submission" date="2019-08" db="EMBL/GenBank/DDBJ databases">
        <title>Hyperibacter terrae gen. nov., sp. nov. and Hyperibacter viscosus sp. nov., two new members in the family Rhodospirillaceae isolated from the rhizosphere of Hypericum perforatum.</title>
        <authorList>
            <person name="Noviana Z."/>
        </authorList>
    </citation>
    <scope>NUCLEOTIDE SEQUENCE [LARGE SCALE GENOMIC DNA]</scope>
    <source>
        <strain evidence="2 3">R5959</strain>
    </source>
</reference>
<dbReference type="EMBL" id="CP042582">
    <property type="protein sequence ID" value="QEX20286.1"/>
    <property type="molecule type" value="Genomic_DNA"/>
</dbReference>
<keyword evidence="1" id="KW-0812">Transmembrane</keyword>
<organism evidence="2 3">
    <name type="scientific">Hypericibacter adhaerens</name>
    <dbReference type="NCBI Taxonomy" id="2602016"/>
    <lineage>
        <taxon>Bacteria</taxon>
        <taxon>Pseudomonadati</taxon>
        <taxon>Pseudomonadota</taxon>
        <taxon>Alphaproteobacteria</taxon>
        <taxon>Rhodospirillales</taxon>
        <taxon>Dongiaceae</taxon>
        <taxon>Hypericibacter</taxon>
    </lineage>
</organism>
<sequence>MSNGPTGRLANGRGGPDLSPTALIRDSLAGLRHTDLFLQIALLPAIGMFVCELLLLWSGLQVEIDPTGATPPSRDTVLALLLSYLIYLVFTTLFSVNWTRSLLLGPAAVAGFGFHWGLRETRYFLRAAAIALVPAIAAMFVVVLILAIFGQSALAGIAVLILAVVYLFVMVRLTLLLPAAALDDPFTLQDALALKGRLAARLLAAQILVSLPYFLLLVLLGYIIDHLGFFTAAPYASQFLFLVLNFVFFAVSTGIFAFAFQAIVRNRPRGPLTA</sequence>
<protein>
    <recommendedName>
        <fullName evidence="4">Glycerophosphoryl diester phosphodiesterase membrane domain-containing protein</fullName>
    </recommendedName>
</protein>
<keyword evidence="1" id="KW-0472">Membrane</keyword>
<keyword evidence="1" id="KW-1133">Transmembrane helix</keyword>
<feature type="transmembrane region" description="Helical" evidence="1">
    <location>
        <begin position="36"/>
        <end position="57"/>
    </location>
</feature>
<dbReference type="Proteomes" id="UP000325797">
    <property type="component" value="Chromosome"/>
</dbReference>